<evidence type="ECO:0000313" key="6">
    <source>
        <dbReference type="Proteomes" id="UP001642409"/>
    </source>
</evidence>
<dbReference type="EMBL" id="CAXDID020000132">
    <property type="protein sequence ID" value="CAL6035994.1"/>
    <property type="molecule type" value="Genomic_DNA"/>
</dbReference>
<dbReference type="Proteomes" id="UP001642409">
    <property type="component" value="Unassembled WGS sequence"/>
</dbReference>
<dbReference type="EMBL" id="CATOUU010000627">
    <property type="protein sequence ID" value="CAI9935982.1"/>
    <property type="molecule type" value="Genomic_DNA"/>
</dbReference>
<evidence type="ECO:0000313" key="2">
    <source>
        <dbReference type="EMBL" id="CAI9935982.1"/>
    </source>
</evidence>
<proteinExistence type="predicted"/>
<sequence>MQFVLSAFQAVHRKNPNLIELSARPWLFELGVKRLADVPNGVLDDFARKGIDSIYLLGVWTVGEYGKNLDRTTPGLLNSYKKTLPDFAIEDAIGCPFAVVNYTVNQDEIATKSQLLAFREKLHKRGIMLYLDFVPNHSAVDAPQVEQDPSLYVQGTYLDSHTQFENGFYYGKDKYGNVWPDTLQFNFFNPDTVRARISDLLEVAKVADGVRCDMAMLALNDEVEGIWGSVVKPQGYSRPSEEFWQVAIREVKKIHPTFKFMAEVYWGYGDALINLGFDYVYDKEGLYDKLSAGNLDDIKSYIKNRGDKINIGSHFVENHDEGRAATHFGSTYAADAAALVSFTLPGMRFHFQGQWLGRKNKLDIHLRRSYDMANDKDEPTIMDYDVLLPLLNDSVWHDGTWTYKEVEGTNDCWRLMAWTWETADQSVLVVVNYSDQYATGLVKLDVPNGNIVFEDKMTGAIYNKEGAEVRDQGMFVGIDRYWASIFYFKK</sequence>
<feature type="domain" description="Glycosyl hydrolase family 13 catalytic" evidence="1">
    <location>
        <begin position="40"/>
        <end position="394"/>
    </location>
</feature>
<reference evidence="4 6" key="2">
    <citation type="submission" date="2024-07" db="EMBL/GenBank/DDBJ databases">
        <authorList>
            <person name="Akdeniz Z."/>
        </authorList>
    </citation>
    <scope>NUCLEOTIDE SEQUENCE [LARGE SCALE GENOMIC DNA]</scope>
</reference>
<evidence type="ECO:0000259" key="1">
    <source>
        <dbReference type="SMART" id="SM00642"/>
    </source>
</evidence>
<gene>
    <name evidence="2" type="ORF">HINF_LOCUS23627</name>
    <name evidence="3" type="ORF">HINF_LOCUS23633</name>
    <name evidence="4" type="ORF">HINF_LOCUS36194</name>
    <name evidence="5" type="ORF">HINF_LOCUS36200</name>
</gene>
<dbReference type="InterPro" id="IPR017853">
    <property type="entry name" value="GH"/>
</dbReference>
<name>A0AA86PEP1_9EUKA</name>
<dbReference type="PANTHER" id="PTHR47786:SF2">
    <property type="entry name" value="GLYCOSYL HYDROLASE FAMILY 13 CATALYTIC DOMAIN-CONTAINING PROTEIN"/>
    <property type="match status" value="1"/>
</dbReference>
<protein>
    <submittedName>
        <fullName evidence="3">Alpha amylase catalytic region</fullName>
    </submittedName>
    <submittedName>
        <fullName evidence="4">Alpha_amylase catalytic region</fullName>
    </submittedName>
</protein>
<dbReference type="EMBL" id="CAXDID020000132">
    <property type="protein sequence ID" value="CAL6035982.1"/>
    <property type="molecule type" value="Genomic_DNA"/>
</dbReference>
<dbReference type="AlphaFoldDB" id="A0AA86PEP1"/>
<comment type="caution">
    <text evidence="3">The sequence shown here is derived from an EMBL/GenBank/DDBJ whole genome shotgun (WGS) entry which is preliminary data.</text>
</comment>
<dbReference type="InterPro" id="IPR006047">
    <property type="entry name" value="GH13_cat_dom"/>
</dbReference>
<dbReference type="SUPFAM" id="SSF51445">
    <property type="entry name" value="(Trans)glycosidases"/>
    <property type="match status" value="1"/>
</dbReference>
<dbReference type="SMART" id="SM00642">
    <property type="entry name" value="Aamy"/>
    <property type="match status" value="1"/>
</dbReference>
<dbReference type="GO" id="GO:0005975">
    <property type="term" value="P:carbohydrate metabolic process"/>
    <property type="evidence" value="ECO:0007669"/>
    <property type="project" value="InterPro"/>
</dbReference>
<evidence type="ECO:0000313" key="4">
    <source>
        <dbReference type="EMBL" id="CAL6035982.1"/>
    </source>
</evidence>
<reference evidence="3" key="1">
    <citation type="submission" date="2023-06" db="EMBL/GenBank/DDBJ databases">
        <authorList>
            <person name="Kurt Z."/>
        </authorList>
    </citation>
    <scope>NUCLEOTIDE SEQUENCE</scope>
</reference>
<organism evidence="3">
    <name type="scientific">Hexamita inflata</name>
    <dbReference type="NCBI Taxonomy" id="28002"/>
    <lineage>
        <taxon>Eukaryota</taxon>
        <taxon>Metamonada</taxon>
        <taxon>Diplomonadida</taxon>
        <taxon>Hexamitidae</taxon>
        <taxon>Hexamitinae</taxon>
        <taxon>Hexamita</taxon>
    </lineage>
</organism>
<dbReference type="PANTHER" id="PTHR47786">
    <property type="entry name" value="ALPHA-1,4-GLUCAN:MALTOSE-1-PHOSPHATE MALTOSYLTRANSFERASE"/>
    <property type="match status" value="1"/>
</dbReference>
<evidence type="ECO:0000313" key="5">
    <source>
        <dbReference type="EMBL" id="CAL6035994.1"/>
    </source>
</evidence>
<keyword evidence="6" id="KW-1185">Reference proteome</keyword>
<dbReference type="EMBL" id="CATOUU010000627">
    <property type="protein sequence ID" value="CAI9935988.1"/>
    <property type="molecule type" value="Genomic_DNA"/>
</dbReference>
<accession>A0AA86PEP1</accession>
<dbReference type="Gene3D" id="3.20.20.80">
    <property type="entry name" value="Glycosidases"/>
    <property type="match status" value="1"/>
</dbReference>
<evidence type="ECO:0000313" key="3">
    <source>
        <dbReference type="EMBL" id="CAI9935988.1"/>
    </source>
</evidence>